<evidence type="ECO:0000256" key="2">
    <source>
        <dbReference type="ARBA" id="ARBA00005988"/>
    </source>
</evidence>
<feature type="domain" description="Peptidase M14" evidence="4">
    <location>
        <begin position="86"/>
        <end position="346"/>
    </location>
</feature>
<dbReference type="GO" id="GO:0005615">
    <property type="term" value="C:extracellular space"/>
    <property type="evidence" value="ECO:0007669"/>
    <property type="project" value="TreeGrafter"/>
</dbReference>
<dbReference type="GO" id="GO:0008270">
    <property type="term" value="F:zinc ion binding"/>
    <property type="evidence" value="ECO:0007669"/>
    <property type="project" value="InterPro"/>
</dbReference>
<dbReference type="STRING" id="1915074.SPHI_21670"/>
<dbReference type="SMART" id="SM00631">
    <property type="entry name" value="Zn_pept"/>
    <property type="match status" value="1"/>
</dbReference>
<keyword evidence="5" id="KW-0378">Hydrolase</keyword>
<comment type="caution">
    <text evidence="3">Lacks conserved residue(s) required for the propagation of feature annotation.</text>
</comment>
<evidence type="ECO:0000313" key="5">
    <source>
        <dbReference type="EMBL" id="ONF95729.1"/>
    </source>
</evidence>
<comment type="similarity">
    <text evidence="2 3">Belongs to the peptidase M14 family.</text>
</comment>
<proteinExistence type="inferred from homology"/>
<dbReference type="InterPro" id="IPR000834">
    <property type="entry name" value="Peptidase_M14"/>
</dbReference>
<dbReference type="SUPFAM" id="SSF53187">
    <property type="entry name" value="Zn-dependent exopeptidases"/>
    <property type="match status" value="1"/>
</dbReference>
<dbReference type="PANTHER" id="PTHR11705">
    <property type="entry name" value="PROTEASE FAMILY M14 CARBOXYPEPTIDASE A,B"/>
    <property type="match status" value="1"/>
</dbReference>
<dbReference type="Pfam" id="PF00246">
    <property type="entry name" value="Peptidase_M14"/>
    <property type="match status" value="1"/>
</dbReference>
<dbReference type="GO" id="GO:0006508">
    <property type="term" value="P:proteolysis"/>
    <property type="evidence" value="ECO:0007669"/>
    <property type="project" value="InterPro"/>
</dbReference>
<comment type="caution">
    <text evidence="5">The sequence shown here is derived from an EMBL/GenBank/DDBJ whole genome shotgun (WGS) entry which is preliminary data.</text>
</comment>
<keyword evidence="6" id="KW-1185">Reference proteome</keyword>
<gene>
    <name evidence="5" type="ORF">SPHI_21670</name>
</gene>
<evidence type="ECO:0000256" key="1">
    <source>
        <dbReference type="ARBA" id="ARBA00001947"/>
    </source>
</evidence>
<dbReference type="GO" id="GO:0004181">
    <property type="term" value="F:metallocarboxypeptidase activity"/>
    <property type="evidence" value="ECO:0007669"/>
    <property type="project" value="InterPro"/>
</dbReference>
<organism evidence="5 6">
    <name type="scientific">Sphingomonas jeddahensis</name>
    <dbReference type="NCBI Taxonomy" id="1915074"/>
    <lineage>
        <taxon>Bacteria</taxon>
        <taxon>Pseudomonadati</taxon>
        <taxon>Pseudomonadota</taxon>
        <taxon>Alphaproteobacteria</taxon>
        <taxon>Sphingomonadales</taxon>
        <taxon>Sphingomonadaceae</taxon>
        <taxon>Sphingomonas</taxon>
    </lineage>
</organism>
<evidence type="ECO:0000313" key="6">
    <source>
        <dbReference type="Proteomes" id="UP000188729"/>
    </source>
</evidence>
<dbReference type="AlphaFoldDB" id="A0A1V2EU73"/>
<evidence type="ECO:0000256" key="3">
    <source>
        <dbReference type="PROSITE-ProRule" id="PRU01379"/>
    </source>
</evidence>
<dbReference type="Proteomes" id="UP000188729">
    <property type="component" value="Unassembled WGS sequence"/>
</dbReference>
<accession>A0A1V2EU73</accession>
<dbReference type="PROSITE" id="PS52035">
    <property type="entry name" value="PEPTIDASE_M14"/>
    <property type="match status" value="1"/>
</dbReference>
<evidence type="ECO:0000259" key="4">
    <source>
        <dbReference type="PROSITE" id="PS52035"/>
    </source>
</evidence>
<keyword evidence="5" id="KW-0121">Carboxypeptidase</keyword>
<dbReference type="Gene3D" id="3.40.630.10">
    <property type="entry name" value="Zn peptidases"/>
    <property type="match status" value="1"/>
</dbReference>
<dbReference type="PANTHER" id="PTHR11705:SF145">
    <property type="entry name" value="PEPTIDASE M14 CARBOXYPEPTIDASE A DOMAIN-CONTAINING PROTEIN"/>
    <property type="match status" value="1"/>
</dbReference>
<keyword evidence="5" id="KW-0645">Protease</keyword>
<dbReference type="CDD" id="cd06241">
    <property type="entry name" value="M14-like"/>
    <property type="match status" value="1"/>
</dbReference>
<protein>
    <submittedName>
        <fullName evidence="5">Zinc carboxypeptidase</fullName>
    </submittedName>
</protein>
<comment type="cofactor">
    <cofactor evidence="1">
        <name>Zn(2+)</name>
        <dbReference type="ChEBI" id="CHEBI:29105"/>
    </cofactor>
</comment>
<reference evidence="5 6" key="1">
    <citation type="submission" date="2016-11" db="EMBL/GenBank/DDBJ databases">
        <title>Genome sequence of Sphingomonas jeddahensis G39.</title>
        <authorList>
            <person name="Poehlein A."/>
            <person name="Wuebbeler J.H."/>
            <person name="Steinbuechel A."/>
            <person name="Daniel R."/>
        </authorList>
    </citation>
    <scope>NUCLEOTIDE SEQUENCE [LARGE SCALE GENOMIC DNA]</scope>
    <source>
        <strain evidence="5 6">G39</strain>
    </source>
</reference>
<sequence>MLALILAAGGSAVRRCRPPVPYLNLKELFLAFRTAVFAALMTSAPLHAQQTPPLPPELPWSGASEKLIAPIDDRWITPAEQARFASSPSYAETRAWLERLDAASPLIEVKTFGRTGEGRDLIYVRASKSGASKPVVLIQAGIHAGEIDGKDAGLMLLRDIALRGKDPLLDHVDLVFVPVLNADGHERTNRLYRPHDRIPFAKGYRANARNLDLNRDYAKLDAPETRAIVALLRKLDPALYIDFHVSDGFDHQYDVTFTYAGWGKYARHRATADWLEQRFGPAASEDLRRAGHVPGVYPSAIDAQDPARGIRFSPEGPRYSTGYGDFIGVPTVLVESHHLKPYRRRVLGSYVLMESALRFTGVEGARIAAAKATDRAARPTMLMTQWQPTPQPIGFIDDFKGVAFETYLSPASGRLEQRWLGRPISYRMPIIGQTSIEQVHLPKAWWVPPGYTDVVERLALHGIRHDRLDTPRTLDLDHVRFIAPTLKTPSEGRVPVQAQFVHESRKAVLPAGSVRVPSDQPLGLLAAALLEPESQDSFLAWGFFNGALQLEPGTDDFVLAAWGERALANDPALKVAFERKVASDQAFASDPAARLAWFRDRLLPADPYALRYPILREQ</sequence>
<dbReference type="EMBL" id="MPSB01000009">
    <property type="protein sequence ID" value="ONF95729.1"/>
    <property type="molecule type" value="Genomic_DNA"/>
</dbReference>
<name>A0A1V2EU73_9SPHN</name>